<dbReference type="GO" id="GO:0046872">
    <property type="term" value="F:metal ion binding"/>
    <property type="evidence" value="ECO:0007669"/>
    <property type="project" value="UniProtKB-KW"/>
</dbReference>
<evidence type="ECO:0000256" key="8">
    <source>
        <dbReference type="ARBA" id="ARBA00023101"/>
    </source>
</evidence>
<evidence type="ECO:0000259" key="12">
    <source>
        <dbReference type="PROSITE" id="PS00498"/>
    </source>
</evidence>
<sequence>MPGKPHITRGVPISAGTDAPVPIRREMRDLEKNYPDQWNLYLLALSEFQAIDENEQLSYYQIAGEWVSSFTGFIHNVVDEEVLNTFVKSQADRFLEKDGEIRYQKAAQDFRMPYWDWTLEPMNGENYLPASLGNKDINVIKPGSQGKPGQMKNPLYEYNFKTLQPWDGDSDKLVRKWNSTVRWPKPGTSVSQNDLLEGAIRNEAANLREKTFLLVASYEKYGPFSNQKWNLDTAAIYNSLEDVHNTMHTRLGGEVTGGNGHMSRIPYSAFDPVFWLHHTNIDRLFAIWQALHPDDSKHVERYVTTQTNRGGTFITKPNGEETIKTPLAPFGASAESYWTSEEVKQTSTFGYVYPETQKWNFKSDKEYRAAIVKALRALNPSISLALILAGDVQSQKTAVGKIEKASTFWQDYTKKHGIPAYRDINTLAPNKKYLEWITNIKAQKHAVGGAFNVHIFLGDFTTSNSNRWPFDANHVGTFTVLGDSDDSGCEKCQTDQAANLQVTGQVPLTIALLERFLAGIVPSLSEDAIVPYLTEKLHWRVTLGDGSERPRGDVDDLTVSVISNEVTVPAAVEELPKYAAGVEIYPAVTTKESGVGGRGDGTGLTQSGLEQGGNV</sequence>
<keyword evidence="6" id="KW-0186">Copper</keyword>
<evidence type="ECO:0000256" key="5">
    <source>
        <dbReference type="ARBA" id="ARBA00023002"/>
    </source>
</evidence>
<dbReference type="PANTHER" id="PTHR11474">
    <property type="entry name" value="TYROSINASE FAMILY MEMBER"/>
    <property type="match status" value="1"/>
</dbReference>
<dbReference type="Proteomes" id="UP000664203">
    <property type="component" value="Unassembled WGS sequence"/>
</dbReference>
<dbReference type="Gene3D" id="1.10.1280.10">
    <property type="entry name" value="Di-copper center containing domain from catechol oxidase"/>
    <property type="match status" value="1"/>
</dbReference>
<dbReference type="PROSITE" id="PS00498">
    <property type="entry name" value="TYROSINASE_2"/>
    <property type="match status" value="1"/>
</dbReference>
<evidence type="ECO:0000313" key="14">
    <source>
        <dbReference type="Proteomes" id="UP000664203"/>
    </source>
</evidence>
<keyword evidence="7" id="KW-0503">Monooxygenase</keyword>
<protein>
    <recommendedName>
        <fullName evidence="3">tyrosinase</fullName>
        <ecNumber evidence="3">1.14.18.1</ecNumber>
    </recommendedName>
</protein>
<feature type="domain" description="Tyrosinase copper-binding" evidence="12">
    <location>
        <begin position="271"/>
        <end position="282"/>
    </location>
</feature>
<evidence type="ECO:0000256" key="6">
    <source>
        <dbReference type="ARBA" id="ARBA00023008"/>
    </source>
</evidence>
<dbReference type="GO" id="GO:0004503">
    <property type="term" value="F:tyrosinase activity"/>
    <property type="evidence" value="ECO:0007669"/>
    <property type="project" value="UniProtKB-EC"/>
</dbReference>
<evidence type="ECO:0000256" key="11">
    <source>
        <dbReference type="SAM" id="MobiDB-lite"/>
    </source>
</evidence>
<dbReference type="InterPro" id="IPR041640">
    <property type="entry name" value="Tyrosinase_C"/>
</dbReference>
<dbReference type="PRINTS" id="PR00092">
    <property type="entry name" value="TYROSINASE"/>
</dbReference>
<comment type="cofactor">
    <cofactor evidence="1">
        <name>Cu(2+)</name>
        <dbReference type="ChEBI" id="CHEBI:29036"/>
    </cofactor>
</comment>
<dbReference type="SUPFAM" id="SSF48056">
    <property type="entry name" value="Di-copper centre-containing domain"/>
    <property type="match status" value="1"/>
</dbReference>
<reference evidence="13" key="1">
    <citation type="submission" date="2021-03" db="EMBL/GenBank/DDBJ databases">
        <authorList>
            <person name="Tagirdzhanova G."/>
        </authorList>
    </citation>
    <scope>NUCLEOTIDE SEQUENCE</scope>
</reference>
<dbReference type="Pfam" id="PF18132">
    <property type="entry name" value="Tyrosinase_C"/>
    <property type="match status" value="1"/>
</dbReference>
<dbReference type="Gene3D" id="2.60.310.20">
    <property type="match status" value="1"/>
</dbReference>
<evidence type="ECO:0000256" key="2">
    <source>
        <dbReference type="ARBA" id="ARBA00009928"/>
    </source>
</evidence>
<evidence type="ECO:0000256" key="10">
    <source>
        <dbReference type="ARBA" id="ARBA00048881"/>
    </source>
</evidence>
<dbReference type="EC" id="1.14.18.1" evidence="3"/>
<gene>
    <name evidence="13" type="ORF">ALECFALPRED_006117</name>
</gene>
<comment type="catalytic activity">
    <reaction evidence="9">
        <text>2 L-dopa + O2 = 2 L-dopaquinone + 2 H2O</text>
        <dbReference type="Rhea" id="RHEA:34287"/>
        <dbReference type="ChEBI" id="CHEBI:15377"/>
        <dbReference type="ChEBI" id="CHEBI:15379"/>
        <dbReference type="ChEBI" id="CHEBI:57504"/>
        <dbReference type="ChEBI" id="CHEBI:57924"/>
        <dbReference type="EC" id="1.14.18.1"/>
    </reaction>
</comment>
<organism evidence="13 14">
    <name type="scientific">Alectoria fallacina</name>
    <dbReference type="NCBI Taxonomy" id="1903189"/>
    <lineage>
        <taxon>Eukaryota</taxon>
        <taxon>Fungi</taxon>
        <taxon>Dikarya</taxon>
        <taxon>Ascomycota</taxon>
        <taxon>Pezizomycotina</taxon>
        <taxon>Lecanoromycetes</taxon>
        <taxon>OSLEUM clade</taxon>
        <taxon>Lecanoromycetidae</taxon>
        <taxon>Lecanorales</taxon>
        <taxon>Lecanorineae</taxon>
        <taxon>Parmeliaceae</taxon>
        <taxon>Alectoria</taxon>
    </lineage>
</organism>
<dbReference type="AlphaFoldDB" id="A0A8H3I9E9"/>
<dbReference type="OrthoDB" id="6132182at2759"/>
<dbReference type="Pfam" id="PF00264">
    <property type="entry name" value="Tyrosinase"/>
    <property type="match status" value="1"/>
</dbReference>
<comment type="catalytic activity">
    <reaction evidence="10">
        <text>L-tyrosine + O2 = L-dopaquinone + H2O</text>
        <dbReference type="Rhea" id="RHEA:18117"/>
        <dbReference type="ChEBI" id="CHEBI:15377"/>
        <dbReference type="ChEBI" id="CHEBI:15379"/>
        <dbReference type="ChEBI" id="CHEBI:57924"/>
        <dbReference type="ChEBI" id="CHEBI:58315"/>
        <dbReference type="EC" id="1.14.18.1"/>
    </reaction>
</comment>
<proteinExistence type="inferred from homology"/>
<evidence type="ECO:0000256" key="7">
    <source>
        <dbReference type="ARBA" id="ARBA00023033"/>
    </source>
</evidence>
<evidence type="ECO:0000256" key="4">
    <source>
        <dbReference type="ARBA" id="ARBA00022723"/>
    </source>
</evidence>
<dbReference type="InterPro" id="IPR050316">
    <property type="entry name" value="Tyrosinase/Hemocyanin"/>
</dbReference>
<dbReference type="InterPro" id="IPR008922">
    <property type="entry name" value="Di-copper_centre_dom_sf"/>
</dbReference>
<evidence type="ECO:0000256" key="3">
    <source>
        <dbReference type="ARBA" id="ARBA00011906"/>
    </source>
</evidence>
<dbReference type="PANTHER" id="PTHR11474:SF76">
    <property type="entry name" value="SHKT DOMAIN-CONTAINING PROTEIN"/>
    <property type="match status" value="1"/>
</dbReference>
<comment type="similarity">
    <text evidence="2">Belongs to the tyrosinase family.</text>
</comment>
<comment type="caution">
    <text evidence="13">The sequence shown here is derived from an EMBL/GenBank/DDBJ whole genome shotgun (WGS) entry which is preliminary data.</text>
</comment>
<evidence type="ECO:0000256" key="9">
    <source>
        <dbReference type="ARBA" id="ARBA00048233"/>
    </source>
</evidence>
<evidence type="ECO:0000313" key="13">
    <source>
        <dbReference type="EMBL" id="CAF9909953.1"/>
    </source>
</evidence>
<dbReference type="EMBL" id="CAJPDR010000039">
    <property type="protein sequence ID" value="CAF9909953.1"/>
    <property type="molecule type" value="Genomic_DNA"/>
</dbReference>
<accession>A0A8H3I9E9</accession>
<keyword evidence="14" id="KW-1185">Reference proteome</keyword>
<dbReference type="GO" id="GO:0042438">
    <property type="term" value="P:melanin biosynthetic process"/>
    <property type="evidence" value="ECO:0007669"/>
    <property type="project" value="UniProtKB-KW"/>
</dbReference>
<keyword evidence="5" id="KW-0560">Oxidoreductase</keyword>
<evidence type="ECO:0000256" key="1">
    <source>
        <dbReference type="ARBA" id="ARBA00001973"/>
    </source>
</evidence>
<feature type="region of interest" description="Disordered" evidence="11">
    <location>
        <begin position="592"/>
        <end position="615"/>
    </location>
</feature>
<dbReference type="InterPro" id="IPR002227">
    <property type="entry name" value="Tyrosinase_Cu-bd"/>
</dbReference>
<keyword evidence="4" id="KW-0479">Metal-binding</keyword>
<keyword evidence="8" id="KW-0470">Melanin biosynthesis</keyword>
<name>A0A8H3I9E9_9LECA</name>